<dbReference type="Pfam" id="PF07690">
    <property type="entry name" value="MFS_1"/>
    <property type="match status" value="2"/>
</dbReference>
<dbReference type="PANTHER" id="PTHR43399:SF4">
    <property type="entry name" value="CELL WALL-ASSOCIATED PROTEASE"/>
    <property type="match status" value="1"/>
</dbReference>
<dbReference type="EMBL" id="UINC01001971">
    <property type="protein sequence ID" value="SUZ91392.1"/>
    <property type="molecule type" value="Genomic_DNA"/>
</dbReference>
<comment type="similarity">
    <text evidence="1">Belongs to the peptidase S8 family.</text>
</comment>
<dbReference type="PROSITE" id="PS51892">
    <property type="entry name" value="SUBTILASE"/>
    <property type="match status" value="1"/>
</dbReference>
<feature type="transmembrane region" description="Helical" evidence="5">
    <location>
        <begin position="632"/>
        <end position="650"/>
    </location>
</feature>
<feature type="transmembrane region" description="Helical" evidence="5">
    <location>
        <begin position="1107"/>
        <end position="1128"/>
    </location>
</feature>
<sequence length="1230" mass="133869">MSGRRALLASFLVLTLVAPLSASSIAPESNERGGYDADGEWAASVESEIHASWWLHWSRDKDTNSLDDRLEWLIEQPAEVQRDWWRRAPAGSARVFVDYDHHPSDADIRAIEDLGAEVTFRAKYLDTVAATVPFEILLDPEGVRALPGVVMVEDLGLAEPDMHEAVPTMGVDDVWTDLGLDGTGSVIAVLDTGIRGDHEGLNDMDDDPFTCLDDPPDPLDPDPGPIPRDCDPKIIAFYDAVFTDEEQDPSTSYDSSTHGSHVAGIAAGTGGGQTDPDTGLRYVGAAPGAYLINILACCDGDIEDVIEGAQWAIDNRDKYGIDIVTSSLGEQQFEIHVDNDGNSAWSRQMDMVVEAGIITTLSAGNEFGGATFVGCNTIDSPGDARLPITVASLDKDLSLAIYSSRGYTSDLRVKPDVATIGSSIMAPDAATQDGYTSKSGTSMATPLMAGIAALMIQANPDLTPSELKAIVSDKSIEREISLFGDAGLNDCSLLETRPDNEFGYGQADPVAFVEAAGSIDRSLNVSMDIHSMGEVLNQSYISGTASGVAPGQGEVQVRVGVSQWKAAEDTSPLGDWAQWEIKLDPHNESGNSTIYARLVVDDDHISPVDARRVILLDLLAPVEATDSSSSRILIVGLSLILLVLLAYVLYNREQLVEELFDGQSLTENRLRRMVSLCVLYFAQGLPWGFVTVAFASYLSDNGFTPQEIGILFATVALPWTFKWIWGPVIDTLNLPQFGTRRLWILFAQFGMAISIGTLLLVPNLTDQIDLVIKLIFVHNIFASLQDVSTDALAVDVLRDDEVSKANGYMFASKRGGMIVGGAVLGGFVKTIGIKGMLSIQLPILLLIMVLPLFLHEKPGTRLFPWSRPSGQESLDSESMNSSKESEFEVDERLYWEEPEESRWWAAQAVGRSTFDERISLAALLTIVSLTIFVAGLIFAIFSVDLTVPLYAKAKRIAFYGIVLAIITALIARAVSIPRVINPFSILLPQGPRRTLAQTSFNLTKAFHLKSSFMLIFLCLLSELYLFIDPIVIDIFINRAGWEQEDYNVIVGGIVILAIMIGQIAGGMLGEKFGVRRVAMIGFTCLAVCNAMLAVMEPFWTNTVVMTAYLIIRGLVNGVAWICVIAVCMKMTWSKVGGTQFTAYMSMFNLSGVMAYTFTGRMLQIFDNDYSTTIYVGAALTMFTVFFLVFIDPEECNRVLEEKDALDVIILDDLGESGWLEEGGGESVAAS</sequence>
<evidence type="ECO:0000256" key="5">
    <source>
        <dbReference type="SAM" id="Phobius"/>
    </source>
</evidence>
<keyword evidence="5" id="KW-0472">Membrane</keyword>
<feature type="transmembrane region" description="Helical" evidence="5">
    <location>
        <begin position="831"/>
        <end position="854"/>
    </location>
</feature>
<evidence type="ECO:0000256" key="1">
    <source>
        <dbReference type="ARBA" id="ARBA00011073"/>
    </source>
</evidence>
<dbReference type="GO" id="GO:0004252">
    <property type="term" value="F:serine-type endopeptidase activity"/>
    <property type="evidence" value="ECO:0007669"/>
    <property type="project" value="InterPro"/>
</dbReference>
<dbReference type="PRINTS" id="PR00723">
    <property type="entry name" value="SUBTILISIN"/>
</dbReference>
<dbReference type="PANTHER" id="PTHR43399">
    <property type="entry name" value="SUBTILISIN-RELATED"/>
    <property type="match status" value="1"/>
</dbReference>
<dbReference type="PROSITE" id="PS00138">
    <property type="entry name" value="SUBTILASE_SER"/>
    <property type="match status" value="1"/>
</dbReference>
<evidence type="ECO:0000256" key="2">
    <source>
        <dbReference type="ARBA" id="ARBA00022670"/>
    </source>
</evidence>
<dbReference type="InterPro" id="IPR022398">
    <property type="entry name" value="Peptidase_S8_His-AS"/>
</dbReference>
<accession>A0A381RHU9</accession>
<feature type="transmembrane region" description="Helical" evidence="5">
    <location>
        <begin position="673"/>
        <end position="697"/>
    </location>
</feature>
<dbReference type="PROSITE" id="PS00136">
    <property type="entry name" value="SUBTILASE_ASP"/>
    <property type="match status" value="1"/>
</dbReference>
<dbReference type="InterPro" id="IPR036852">
    <property type="entry name" value="Peptidase_S8/S53_dom_sf"/>
</dbReference>
<dbReference type="InterPro" id="IPR023828">
    <property type="entry name" value="Peptidase_S8_Ser-AS"/>
</dbReference>
<dbReference type="Pfam" id="PF00082">
    <property type="entry name" value="Peptidase_S8"/>
    <property type="match status" value="1"/>
</dbReference>
<evidence type="ECO:0000313" key="7">
    <source>
        <dbReference type="EMBL" id="SUZ91392.1"/>
    </source>
</evidence>
<dbReference type="GO" id="GO:0006508">
    <property type="term" value="P:proteolysis"/>
    <property type="evidence" value="ECO:0007669"/>
    <property type="project" value="UniProtKB-KW"/>
</dbReference>
<feature type="transmembrane region" description="Helical" evidence="5">
    <location>
        <begin position="1140"/>
        <end position="1157"/>
    </location>
</feature>
<evidence type="ECO:0000256" key="4">
    <source>
        <dbReference type="ARBA" id="ARBA00022825"/>
    </source>
</evidence>
<evidence type="ECO:0000256" key="3">
    <source>
        <dbReference type="ARBA" id="ARBA00022801"/>
    </source>
</evidence>
<dbReference type="GO" id="GO:0022857">
    <property type="term" value="F:transmembrane transporter activity"/>
    <property type="evidence" value="ECO:0007669"/>
    <property type="project" value="InterPro"/>
</dbReference>
<feature type="transmembrane region" description="Helical" evidence="5">
    <location>
        <begin position="920"/>
        <end position="941"/>
    </location>
</feature>
<reference evidence="7" key="1">
    <citation type="submission" date="2018-05" db="EMBL/GenBank/DDBJ databases">
        <authorList>
            <person name="Lanie J.A."/>
            <person name="Ng W.-L."/>
            <person name="Kazmierczak K.M."/>
            <person name="Andrzejewski T.M."/>
            <person name="Davidsen T.M."/>
            <person name="Wayne K.J."/>
            <person name="Tettelin H."/>
            <person name="Glass J.I."/>
            <person name="Rusch D."/>
            <person name="Podicherti R."/>
            <person name="Tsui H.-C.T."/>
            <person name="Winkler M.E."/>
        </authorList>
    </citation>
    <scope>NUCLEOTIDE SEQUENCE</scope>
</reference>
<dbReference type="CDD" id="cd06174">
    <property type="entry name" value="MFS"/>
    <property type="match status" value="1"/>
</dbReference>
<feature type="transmembrane region" description="Helical" evidence="5">
    <location>
        <begin position="1012"/>
        <end position="1036"/>
    </location>
</feature>
<dbReference type="InterPro" id="IPR015500">
    <property type="entry name" value="Peptidase_S8_subtilisin-rel"/>
</dbReference>
<evidence type="ECO:0000259" key="6">
    <source>
        <dbReference type="Pfam" id="PF00082"/>
    </source>
</evidence>
<dbReference type="InterPro" id="IPR023827">
    <property type="entry name" value="Peptidase_S8_Asp-AS"/>
</dbReference>
<feature type="transmembrane region" description="Helical" evidence="5">
    <location>
        <begin position="703"/>
        <end position="721"/>
    </location>
</feature>
<dbReference type="InterPro" id="IPR000209">
    <property type="entry name" value="Peptidase_S8/S53_dom"/>
</dbReference>
<gene>
    <name evidence="7" type="ORF">METZ01_LOCUS44246</name>
</gene>
<dbReference type="Gene3D" id="3.40.50.200">
    <property type="entry name" value="Peptidase S8/S53 domain"/>
    <property type="match status" value="1"/>
</dbReference>
<dbReference type="SUPFAM" id="SSF103473">
    <property type="entry name" value="MFS general substrate transporter"/>
    <property type="match status" value="1"/>
</dbReference>
<name>A0A381RHU9_9ZZZZ</name>
<dbReference type="InterPro" id="IPR036259">
    <property type="entry name" value="MFS_trans_sf"/>
</dbReference>
<keyword evidence="5" id="KW-1133">Transmembrane helix</keyword>
<feature type="transmembrane region" description="Helical" evidence="5">
    <location>
        <begin position="1077"/>
        <end position="1095"/>
    </location>
</feature>
<dbReference type="SUPFAM" id="SSF52743">
    <property type="entry name" value="Subtilisin-like"/>
    <property type="match status" value="1"/>
</dbReference>
<feature type="transmembrane region" description="Helical" evidence="5">
    <location>
        <begin position="1169"/>
        <end position="1190"/>
    </location>
</feature>
<keyword evidence="3" id="KW-0378">Hydrolase</keyword>
<feature type="domain" description="Peptidase S8/S53" evidence="6">
    <location>
        <begin position="182"/>
        <end position="505"/>
    </location>
</feature>
<keyword evidence="2" id="KW-0645">Protease</keyword>
<organism evidence="7">
    <name type="scientific">marine metagenome</name>
    <dbReference type="NCBI Taxonomy" id="408172"/>
    <lineage>
        <taxon>unclassified sequences</taxon>
        <taxon>metagenomes</taxon>
        <taxon>ecological metagenomes</taxon>
    </lineage>
</organism>
<dbReference type="InterPro" id="IPR051048">
    <property type="entry name" value="Peptidase_S8/S53_subtilisin"/>
</dbReference>
<dbReference type="AlphaFoldDB" id="A0A381RHU9"/>
<keyword evidence="4" id="KW-0720">Serine protease</keyword>
<feature type="transmembrane region" description="Helical" evidence="5">
    <location>
        <begin position="956"/>
        <end position="974"/>
    </location>
</feature>
<dbReference type="InterPro" id="IPR011701">
    <property type="entry name" value="MFS"/>
</dbReference>
<keyword evidence="5" id="KW-0812">Transmembrane</keyword>
<proteinExistence type="inferred from homology"/>
<feature type="transmembrane region" description="Helical" evidence="5">
    <location>
        <begin position="1048"/>
        <end position="1065"/>
    </location>
</feature>
<feature type="transmembrane region" description="Helical" evidence="5">
    <location>
        <begin position="742"/>
        <end position="761"/>
    </location>
</feature>
<protein>
    <recommendedName>
        <fullName evidence="6">Peptidase S8/S53 domain-containing protein</fullName>
    </recommendedName>
</protein>
<dbReference type="Gene3D" id="1.20.1250.20">
    <property type="entry name" value="MFS general substrate transporter like domains"/>
    <property type="match status" value="2"/>
</dbReference>
<dbReference type="PROSITE" id="PS00137">
    <property type="entry name" value="SUBTILASE_HIS"/>
    <property type="match status" value="1"/>
</dbReference>